<keyword evidence="2" id="KW-0830">Ubiquinone</keyword>
<proteinExistence type="predicted"/>
<evidence type="ECO:0000313" key="3">
    <source>
        <dbReference type="Proteomes" id="UP000010798"/>
    </source>
</evidence>
<dbReference type="EMBL" id="CP003364">
    <property type="protein sequence ID" value="AGA27243.1"/>
    <property type="molecule type" value="Genomic_DNA"/>
</dbReference>
<dbReference type="RefSeq" id="WP_015246392.1">
    <property type="nucleotide sequence ID" value="NC_019892.1"/>
</dbReference>
<dbReference type="Gene3D" id="3.40.50.150">
    <property type="entry name" value="Vaccinia Virus protein VP39"/>
    <property type="match status" value="1"/>
</dbReference>
<dbReference type="InterPro" id="IPR029063">
    <property type="entry name" value="SAM-dependent_MTases_sf"/>
</dbReference>
<evidence type="ECO:0000259" key="1">
    <source>
        <dbReference type="Pfam" id="PF08241"/>
    </source>
</evidence>
<accession>L0DEJ5</accession>
<dbReference type="PANTHER" id="PTHR43591">
    <property type="entry name" value="METHYLTRANSFERASE"/>
    <property type="match status" value="1"/>
</dbReference>
<gene>
    <name evidence="2" type="ordered locus">Sinac_2959</name>
</gene>
<dbReference type="CDD" id="cd02440">
    <property type="entry name" value="AdoMet_MTases"/>
    <property type="match status" value="1"/>
</dbReference>
<dbReference type="HOGENOM" id="CLU_1068648_0_0_0"/>
<keyword evidence="3" id="KW-1185">Reference proteome</keyword>
<organism evidence="2 3">
    <name type="scientific">Singulisphaera acidiphila (strain ATCC BAA-1392 / DSM 18658 / VKM B-2454 / MOB10)</name>
    <dbReference type="NCBI Taxonomy" id="886293"/>
    <lineage>
        <taxon>Bacteria</taxon>
        <taxon>Pseudomonadati</taxon>
        <taxon>Planctomycetota</taxon>
        <taxon>Planctomycetia</taxon>
        <taxon>Isosphaerales</taxon>
        <taxon>Isosphaeraceae</taxon>
        <taxon>Singulisphaera</taxon>
    </lineage>
</organism>
<name>L0DEJ5_SINAD</name>
<dbReference type="AlphaFoldDB" id="L0DEJ5"/>
<dbReference type="Pfam" id="PF08241">
    <property type="entry name" value="Methyltransf_11"/>
    <property type="match status" value="1"/>
</dbReference>
<dbReference type="Proteomes" id="UP000010798">
    <property type="component" value="Chromosome"/>
</dbReference>
<keyword evidence="2" id="KW-0808">Transferase</keyword>
<feature type="domain" description="Methyltransferase type 11" evidence="1">
    <location>
        <begin position="47"/>
        <end position="134"/>
    </location>
</feature>
<dbReference type="GO" id="GO:0008757">
    <property type="term" value="F:S-adenosylmethionine-dependent methyltransferase activity"/>
    <property type="evidence" value="ECO:0007669"/>
    <property type="project" value="InterPro"/>
</dbReference>
<reference evidence="2 3" key="1">
    <citation type="submission" date="2012-02" db="EMBL/GenBank/DDBJ databases">
        <title>Complete sequence of chromosome of Singulisphaera acidiphila DSM 18658.</title>
        <authorList>
            <consortium name="US DOE Joint Genome Institute (JGI-PGF)"/>
            <person name="Lucas S."/>
            <person name="Copeland A."/>
            <person name="Lapidus A."/>
            <person name="Glavina del Rio T."/>
            <person name="Dalin E."/>
            <person name="Tice H."/>
            <person name="Bruce D."/>
            <person name="Goodwin L."/>
            <person name="Pitluck S."/>
            <person name="Peters L."/>
            <person name="Ovchinnikova G."/>
            <person name="Chertkov O."/>
            <person name="Kyrpides N."/>
            <person name="Mavromatis K."/>
            <person name="Ivanova N."/>
            <person name="Brettin T."/>
            <person name="Detter J.C."/>
            <person name="Han C."/>
            <person name="Larimer F."/>
            <person name="Land M."/>
            <person name="Hauser L."/>
            <person name="Markowitz V."/>
            <person name="Cheng J.-F."/>
            <person name="Hugenholtz P."/>
            <person name="Woyke T."/>
            <person name="Wu D."/>
            <person name="Tindall B."/>
            <person name="Pomrenke H."/>
            <person name="Brambilla E."/>
            <person name="Klenk H.-P."/>
            <person name="Eisen J.A."/>
        </authorList>
    </citation>
    <scope>NUCLEOTIDE SEQUENCE [LARGE SCALE GENOMIC DNA]</scope>
    <source>
        <strain evidence="3">ATCC BAA-1392 / DSM 18658 / VKM B-2454 / MOB10</strain>
    </source>
</reference>
<dbReference type="OrthoDB" id="278023at2"/>
<protein>
    <submittedName>
        <fullName evidence="2">Methylase involved in ubiquinone/menaquinone biosynthesis</fullName>
    </submittedName>
</protein>
<evidence type="ECO:0000313" key="2">
    <source>
        <dbReference type="EMBL" id="AGA27243.1"/>
    </source>
</evidence>
<sequence>MTACHEAEVAAQFDRQQQRFKATVAVDDVRLAALKNRLEPLRGRRVLDLGCGKGRFARPLAEAGAELVGIDLSAAMLADACGIARVRGSARRLPFASGTFDAVIAVEVFEHLAAIDAVLGEARRVLRPGGILAIVDKNAGALNAERPWLPGLVVKRIDEIRGLWMYPLNSPVRERWFWPGRFRTRLGRWFDEVQVDHILSPKEADRRLFRQIPRARLMTLWTARVAGSFA</sequence>
<dbReference type="KEGG" id="saci:Sinac_2959"/>
<keyword evidence="2" id="KW-0489">Methyltransferase</keyword>
<dbReference type="STRING" id="886293.Sinac_2959"/>
<dbReference type="eggNOG" id="COG2226">
    <property type="taxonomic scope" value="Bacteria"/>
</dbReference>
<dbReference type="InterPro" id="IPR013216">
    <property type="entry name" value="Methyltransf_11"/>
</dbReference>
<dbReference type="SUPFAM" id="SSF53335">
    <property type="entry name" value="S-adenosyl-L-methionine-dependent methyltransferases"/>
    <property type="match status" value="1"/>
</dbReference>
<dbReference type="GO" id="GO:0032259">
    <property type="term" value="P:methylation"/>
    <property type="evidence" value="ECO:0007669"/>
    <property type="project" value="UniProtKB-KW"/>
</dbReference>